<dbReference type="InterPro" id="IPR017850">
    <property type="entry name" value="Alkaline_phosphatase_core_sf"/>
</dbReference>
<feature type="region of interest" description="Disordered" evidence="2">
    <location>
        <begin position="284"/>
        <end position="315"/>
    </location>
</feature>
<dbReference type="AlphaFoldDB" id="A0A1A5ICH1"/>
<proteinExistence type="predicted"/>
<dbReference type="Proteomes" id="UP000093748">
    <property type="component" value="Unassembled WGS sequence"/>
</dbReference>
<feature type="signal peptide" evidence="3">
    <location>
        <begin position="1"/>
        <end position="47"/>
    </location>
</feature>
<keyword evidence="3" id="KW-0732">Signal</keyword>
<evidence type="ECO:0000256" key="1">
    <source>
        <dbReference type="ARBA" id="ARBA00022801"/>
    </source>
</evidence>
<dbReference type="OrthoDB" id="9770871at2"/>
<dbReference type="PANTHER" id="PTHR31956:SF1">
    <property type="entry name" value="NON-SPECIFIC PHOSPHOLIPASE C1"/>
    <property type="match status" value="1"/>
</dbReference>
<dbReference type="GO" id="GO:0003993">
    <property type="term" value="F:acid phosphatase activity"/>
    <property type="evidence" value="ECO:0007669"/>
    <property type="project" value="InterPro"/>
</dbReference>
<dbReference type="InterPro" id="IPR007312">
    <property type="entry name" value="Phosphoesterase"/>
</dbReference>
<sequence length="537" mass="58609">MAIAKARRSWCHPALHQGGMTMKRSRELALFSSTLALFAATAASAFAAQPGDPPNGITKIETVVVIFAENRAFDNLYGHFPGAEGIDKASQESLQQRDRDGSVLSELPPVWDGLTAKGVTPPVTQAMTEHLPNAPFTVNEAKGFNVPLSVTTHDLWHRYYQNQMQINGGKNDMFVAWADSGAMPMSNWDASKTDMWAVAQKYVLADHFFMGGFGGSFFNHQWLICACAPYYADADKSPAKPSISVTDDSGTALKIADNSPKSARDGIPKFVSDGNLTPDFHAVNTMQPPYQPSGTDPAPGGDPLLADPAKPTTLPPQTEPTIGDMLSLKHISWAWYSGAWQYTLDHGNKSPTPNFQYHHQPFNYYANYAPGTEARREHLRDGGLGGVSFIQAIDDGALPQVSFYKPQGNLNEHSGYADIEAGDRHIADVVAHLEKSPQWQHMLVVVTYDENGGIWDHVAPPKGDRWGPGTRVPAIIVSPFAKHGYIDQTPYDTTSILRFITERFELPVLHGIVVRDRAVAAHGEPPLGDLTAGLDLN</sequence>
<feature type="chain" id="PRO_5009827066" evidence="3">
    <location>
        <begin position="48"/>
        <end position="537"/>
    </location>
</feature>
<dbReference type="SUPFAM" id="SSF53649">
    <property type="entry name" value="Alkaline phosphatase-like"/>
    <property type="match status" value="1"/>
</dbReference>
<comment type="caution">
    <text evidence="4">The sequence shown here is derived from an EMBL/GenBank/DDBJ whole genome shotgun (WGS) entry which is preliminary data.</text>
</comment>
<dbReference type="PANTHER" id="PTHR31956">
    <property type="entry name" value="NON-SPECIFIC PHOSPHOLIPASE C4-RELATED"/>
    <property type="match status" value="1"/>
</dbReference>
<evidence type="ECO:0000256" key="3">
    <source>
        <dbReference type="SAM" id="SignalP"/>
    </source>
</evidence>
<dbReference type="Pfam" id="PF04185">
    <property type="entry name" value="Phosphoesterase"/>
    <property type="match status" value="1"/>
</dbReference>
<feature type="compositionally biased region" description="Polar residues" evidence="2">
    <location>
        <begin position="284"/>
        <end position="294"/>
    </location>
</feature>
<organism evidence="4 5">
    <name type="scientific">Rhizobium loti</name>
    <name type="common">Mesorhizobium loti</name>
    <dbReference type="NCBI Taxonomy" id="381"/>
    <lineage>
        <taxon>Bacteria</taxon>
        <taxon>Pseudomonadati</taxon>
        <taxon>Pseudomonadota</taxon>
        <taxon>Alphaproteobacteria</taxon>
        <taxon>Hyphomicrobiales</taxon>
        <taxon>Phyllobacteriaceae</taxon>
        <taxon>Mesorhizobium</taxon>
    </lineage>
</organism>
<dbReference type="NCBIfam" id="TIGR03397">
    <property type="entry name" value="acid_phos_Burk"/>
    <property type="match status" value="1"/>
</dbReference>
<evidence type="ECO:0000313" key="4">
    <source>
        <dbReference type="EMBL" id="OBP76750.1"/>
    </source>
</evidence>
<dbReference type="EMBL" id="LZTJ01000012">
    <property type="protein sequence ID" value="OBP76750.1"/>
    <property type="molecule type" value="Genomic_DNA"/>
</dbReference>
<reference evidence="5" key="1">
    <citation type="submission" date="2016-06" db="EMBL/GenBank/DDBJ databases">
        <title>NZP2037 Pacbio-Illumina hybrid assembly.</title>
        <authorList>
            <person name="Ramsay J.P."/>
        </authorList>
    </citation>
    <scope>NUCLEOTIDE SEQUENCE [LARGE SCALE GENOMIC DNA]</scope>
    <source>
        <strain evidence="5">R7ANS::ICEMlSym2042</strain>
    </source>
</reference>
<protein>
    <submittedName>
        <fullName evidence="4">Acid phosphatase</fullName>
    </submittedName>
</protein>
<evidence type="ECO:0000313" key="5">
    <source>
        <dbReference type="Proteomes" id="UP000093748"/>
    </source>
</evidence>
<dbReference type="Gene3D" id="3.40.720.10">
    <property type="entry name" value="Alkaline Phosphatase, subunit A"/>
    <property type="match status" value="2"/>
</dbReference>
<dbReference type="CDD" id="cd16013">
    <property type="entry name" value="AcpA"/>
    <property type="match status" value="1"/>
</dbReference>
<name>A0A1A5ICH1_RHILI</name>
<gene>
    <name evidence="4" type="ORF">BAE39_11690</name>
</gene>
<keyword evidence="1" id="KW-0378">Hydrolase</keyword>
<dbReference type="InterPro" id="IPR017768">
    <property type="entry name" value="AcpA"/>
</dbReference>
<evidence type="ECO:0000256" key="2">
    <source>
        <dbReference type="SAM" id="MobiDB-lite"/>
    </source>
</evidence>
<accession>A0A1A5ICH1</accession>